<dbReference type="Pfam" id="PF00403">
    <property type="entry name" value="HMA"/>
    <property type="match status" value="1"/>
</dbReference>
<dbReference type="EMBL" id="GIBP01012597">
    <property type="protein sequence ID" value="NDV41566.1"/>
    <property type="molecule type" value="Transcribed_RNA"/>
</dbReference>
<accession>A0A6B2LYP9</accession>
<dbReference type="InterPro" id="IPR006121">
    <property type="entry name" value="HMA_dom"/>
</dbReference>
<dbReference type="PANTHER" id="PTHR22814:SF287">
    <property type="entry name" value="COPPER TRANSPORT PROTEIN ATX1"/>
    <property type="match status" value="1"/>
</dbReference>
<evidence type="ECO:0000259" key="2">
    <source>
        <dbReference type="PROSITE" id="PS50846"/>
    </source>
</evidence>
<dbReference type="Gene3D" id="3.30.70.100">
    <property type="match status" value="1"/>
</dbReference>
<dbReference type="CDD" id="cd00371">
    <property type="entry name" value="HMA"/>
    <property type="match status" value="1"/>
</dbReference>
<sequence length="69" mass="6944">MAEATTTWEVGMTCEGCAKAVKGSLSKVAGVTSVTTDVPSKKVTVVGSASKDAVEAAIKKTGKPVKFVA</sequence>
<dbReference type="GO" id="GO:0046872">
    <property type="term" value="F:metal ion binding"/>
    <property type="evidence" value="ECO:0007669"/>
    <property type="project" value="UniProtKB-KW"/>
</dbReference>
<evidence type="ECO:0000313" key="3">
    <source>
        <dbReference type="EMBL" id="NDV41566.1"/>
    </source>
</evidence>
<keyword evidence="1" id="KW-0479">Metal-binding</keyword>
<dbReference type="InterPro" id="IPR036163">
    <property type="entry name" value="HMA_dom_sf"/>
</dbReference>
<dbReference type="PANTHER" id="PTHR22814">
    <property type="entry name" value="COPPER TRANSPORT PROTEIN ATOX1-RELATED"/>
    <property type="match status" value="1"/>
</dbReference>
<organism evidence="3">
    <name type="scientific">Arcella intermedia</name>
    <dbReference type="NCBI Taxonomy" id="1963864"/>
    <lineage>
        <taxon>Eukaryota</taxon>
        <taxon>Amoebozoa</taxon>
        <taxon>Tubulinea</taxon>
        <taxon>Elardia</taxon>
        <taxon>Arcellinida</taxon>
        <taxon>Sphaerothecina</taxon>
        <taxon>Arcellidae</taxon>
        <taxon>Arcella</taxon>
    </lineage>
</organism>
<dbReference type="SUPFAM" id="SSF55008">
    <property type="entry name" value="HMA, heavy metal-associated domain"/>
    <property type="match status" value="1"/>
</dbReference>
<name>A0A6B2LYP9_9EUKA</name>
<dbReference type="AlphaFoldDB" id="A0A6B2LYP9"/>
<protein>
    <recommendedName>
        <fullName evidence="2">HMA domain-containing protein</fullName>
    </recommendedName>
</protein>
<proteinExistence type="predicted"/>
<feature type="domain" description="HMA" evidence="2">
    <location>
        <begin position="3"/>
        <end position="66"/>
    </location>
</feature>
<reference evidence="3" key="1">
    <citation type="journal article" date="2020" name="J. Eukaryot. Microbiol.">
        <title>De novo Sequencing, Assembly and Annotation of the Transcriptome for the Free-Living Testate Amoeba Arcella intermedia.</title>
        <authorList>
            <person name="Ribeiro G.M."/>
            <person name="Porfirio-Sousa A.L."/>
            <person name="Maurer-Alcala X.X."/>
            <person name="Katz L.A."/>
            <person name="Lahr D.J.G."/>
        </authorList>
    </citation>
    <scope>NUCLEOTIDE SEQUENCE</scope>
</reference>
<evidence type="ECO:0000256" key="1">
    <source>
        <dbReference type="ARBA" id="ARBA00022723"/>
    </source>
</evidence>
<dbReference type="PROSITE" id="PS50846">
    <property type="entry name" value="HMA_2"/>
    <property type="match status" value="1"/>
</dbReference>